<gene>
    <name evidence="2" type="ORF">AWC06_03995</name>
</gene>
<comment type="caution">
    <text evidence="2">The sequence shown here is derived from an EMBL/GenBank/DDBJ whole genome shotgun (WGS) entry which is preliminary data.</text>
</comment>
<feature type="compositionally biased region" description="Polar residues" evidence="1">
    <location>
        <begin position="64"/>
        <end position="77"/>
    </location>
</feature>
<accession>A0A1X1UFS3</accession>
<dbReference type="EMBL" id="LQOW01000034">
    <property type="protein sequence ID" value="ORV55568.1"/>
    <property type="molecule type" value="Genomic_DNA"/>
</dbReference>
<feature type="compositionally biased region" description="Basic and acidic residues" evidence="1">
    <location>
        <begin position="78"/>
        <end position="90"/>
    </location>
</feature>
<sequence length="97" mass="10303">MAPGETVKTSGTTPETIPGNVADSPFVRLLTGKLSTTSEPSAHHPRTNSAHAAVITDDRRMFNASDNSWTRSTTEASNRTDSETEHESCRSADCGGP</sequence>
<evidence type="ECO:0000313" key="3">
    <source>
        <dbReference type="Proteomes" id="UP000194000"/>
    </source>
</evidence>
<protein>
    <submittedName>
        <fullName evidence="2">Uncharacterized protein</fullName>
    </submittedName>
</protein>
<dbReference type="AlphaFoldDB" id="A0A1X1UFS3"/>
<name>A0A1X1UFS3_9MYCO</name>
<reference evidence="2 3" key="1">
    <citation type="submission" date="2016-01" db="EMBL/GenBank/DDBJ databases">
        <title>The new phylogeny of the genus Mycobacterium.</title>
        <authorList>
            <person name="Tarcisio F."/>
            <person name="Conor M."/>
            <person name="Antonella G."/>
            <person name="Elisabetta G."/>
            <person name="Giulia F.S."/>
            <person name="Sara T."/>
            <person name="Anna F."/>
            <person name="Clotilde B."/>
            <person name="Roberto B."/>
            <person name="Veronica D.S."/>
            <person name="Fabio R."/>
            <person name="Monica P."/>
            <person name="Olivier J."/>
            <person name="Enrico T."/>
            <person name="Nicola S."/>
        </authorList>
    </citation>
    <scope>NUCLEOTIDE SEQUENCE [LARGE SCALE GENOMIC DNA]</scope>
    <source>
        <strain evidence="2 3">DSM 45731</strain>
    </source>
</reference>
<keyword evidence="3" id="KW-1185">Reference proteome</keyword>
<feature type="region of interest" description="Disordered" evidence="1">
    <location>
        <begin position="1"/>
        <end position="97"/>
    </location>
</feature>
<dbReference type="Proteomes" id="UP000194000">
    <property type="component" value="Unassembled WGS sequence"/>
</dbReference>
<evidence type="ECO:0000313" key="2">
    <source>
        <dbReference type="EMBL" id="ORV55568.1"/>
    </source>
</evidence>
<organism evidence="2 3">
    <name type="scientific">Mycobacterium fragae</name>
    <dbReference type="NCBI Taxonomy" id="1260918"/>
    <lineage>
        <taxon>Bacteria</taxon>
        <taxon>Bacillati</taxon>
        <taxon>Actinomycetota</taxon>
        <taxon>Actinomycetes</taxon>
        <taxon>Mycobacteriales</taxon>
        <taxon>Mycobacteriaceae</taxon>
        <taxon>Mycobacterium</taxon>
    </lineage>
</organism>
<proteinExistence type="predicted"/>
<evidence type="ECO:0000256" key="1">
    <source>
        <dbReference type="SAM" id="MobiDB-lite"/>
    </source>
</evidence>